<evidence type="ECO:0000256" key="2">
    <source>
        <dbReference type="SAM" id="SignalP"/>
    </source>
</evidence>
<keyword evidence="4" id="KW-0378">Hydrolase</keyword>
<dbReference type="Proteomes" id="UP001139451">
    <property type="component" value="Unassembled WGS sequence"/>
</dbReference>
<dbReference type="SUPFAM" id="SSF56601">
    <property type="entry name" value="beta-lactamase/transpeptidase-like"/>
    <property type="match status" value="1"/>
</dbReference>
<feature type="signal peptide" evidence="2">
    <location>
        <begin position="1"/>
        <end position="20"/>
    </location>
</feature>
<keyword evidence="2" id="KW-0732">Signal</keyword>
<feature type="domain" description="Beta-lactamase class A catalytic" evidence="3">
    <location>
        <begin position="171"/>
        <end position="269"/>
    </location>
</feature>
<proteinExistence type="predicted"/>
<accession>A0A9X2HI85</accession>
<dbReference type="InterPro" id="IPR045155">
    <property type="entry name" value="Beta-lactam_cat"/>
</dbReference>
<dbReference type="InterPro" id="IPR000871">
    <property type="entry name" value="Beta-lactam_class-A"/>
</dbReference>
<dbReference type="GO" id="GO:0030655">
    <property type="term" value="P:beta-lactam antibiotic catabolic process"/>
    <property type="evidence" value="ECO:0007669"/>
    <property type="project" value="InterPro"/>
</dbReference>
<dbReference type="InterPro" id="IPR012338">
    <property type="entry name" value="Beta-lactam/transpept-like"/>
</dbReference>
<dbReference type="GO" id="GO:0008800">
    <property type="term" value="F:beta-lactamase activity"/>
    <property type="evidence" value="ECO:0007669"/>
    <property type="project" value="UniProtKB-EC"/>
</dbReference>
<gene>
    <name evidence="4" type="ORF">M9978_06630</name>
</gene>
<dbReference type="PANTHER" id="PTHR35333:SF5">
    <property type="entry name" value="CONSERVED LIPOPROTEIN LPQF-RELATED"/>
    <property type="match status" value="1"/>
</dbReference>
<dbReference type="GO" id="GO:0046677">
    <property type="term" value="P:response to antibiotic"/>
    <property type="evidence" value="ECO:0007669"/>
    <property type="project" value="InterPro"/>
</dbReference>
<dbReference type="Gene3D" id="3.40.710.10">
    <property type="entry name" value="DD-peptidase/beta-lactamase superfamily"/>
    <property type="match status" value="1"/>
</dbReference>
<name>A0A9X2HI85_9SPHN</name>
<sequence length="433" mass="45769">MTPWRLVLALLTAWPAVAHAQTPDATPAAIQPAAGLEARIAGLATMLNGNGDFEAYFADGFKATIPRSRWDALVAQIKTQHGPPVKVETVIAAAPYAADVKLGFEKSVANIHLVADPAAPHKVTGLLIRSIDPRGDSAVRIAADFRKLPGKASFGVYALAPGGPVTVSELAASESMPIGSAFKLWILAEAARQTRAGLRTWSEIVPLGERSLPSGVMQRWPKGAPVTLHTLAAQMISISDNTATDTLLHRLGREQVEAMVTATGVADPQATLPVLSTIELFRLKAPANAALVANWAQAGAEGRRRILRDNAARIAATAVEPGMFGDKPLAPQVEWFASAGDMARVLDWLRRNGGEQALDILAINPGTPSAALFDYAGFKGGSEPGVIFASFLVKTKAGNWYAVTGGWTRQDGQVDNLAFASLMNRLLATVAAR</sequence>
<feature type="chain" id="PRO_5040882012" evidence="2">
    <location>
        <begin position="21"/>
        <end position="433"/>
    </location>
</feature>
<dbReference type="PANTHER" id="PTHR35333">
    <property type="entry name" value="BETA-LACTAMASE"/>
    <property type="match status" value="1"/>
</dbReference>
<evidence type="ECO:0000259" key="3">
    <source>
        <dbReference type="Pfam" id="PF13354"/>
    </source>
</evidence>
<reference evidence="4" key="1">
    <citation type="submission" date="2022-05" db="EMBL/GenBank/DDBJ databases">
        <title>Sphingomonas sp. strain MG17 Genome sequencing and assembly.</title>
        <authorList>
            <person name="Kim I."/>
        </authorList>
    </citation>
    <scope>NUCLEOTIDE SEQUENCE</scope>
    <source>
        <strain evidence="4">MG17</strain>
    </source>
</reference>
<keyword evidence="5" id="KW-1185">Reference proteome</keyword>
<evidence type="ECO:0000313" key="4">
    <source>
        <dbReference type="EMBL" id="MCP3730102.1"/>
    </source>
</evidence>
<dbReference type="Pfam" id="PF13354">
    <property type="entry name" value="Beta-lactamase2"/>
    <property type="match status" value="1"/>
</dbReference>
<protein>
    <submittedName>
        <fullName evidence="4">Class A beta-lactamase-related serine hydrolase</fullName>
    </submittedName>
</protein>
<dbReference type="AlphaFoldDB" id="A0A9X2HI85"/>
<comment type="caution">
    <text evidence="4">The sequence shown here is derived from an EMBL/GenBank/DDBJ whole genome shotgun (WGS) entry which is preliminary data.</text>
</comment>
<evidence type="ECO:0000256" key="1">
    <source>
        <dbReference type="ARBA" id="ARBA00001526"/>
    </source>
</evidence>
<dbReference type="EMBL" id="JAMLDX010000004">
    <property type="protein sequence ID" value="MCP3730102.1"/>
    <property type="molecule type" value="Genomic_DNA"/>
</dbReference>
<organism evidence="4 5">
    <name type="scientific">Sphingomonas tagetis</name>
    <dbReference type="NCBI Taxonomy" id="2949092"/>
    <lineage>
        <taxon>Bacteria</taxon>
        <taxon>Pseudomonadati</taxon>
        <taxon>Pseudomonadota</taxon>
        <taxon>Alphaproteobacteria</taxon>
        <taxon>Sphingomonadales</taxon>
        <taxon>Sphingomonadaceae</taxon>
        <taxon>Sphingomonas</taxon>
    </lineage>
</organism>
<dbReference type="RefSeq" id="WP_254292225.1">
    <property type="nucleotide sequence ID" value="NZ_JAMLDX010000004.1"/>
</dbReference>
<comment type="catalytic activity">
    <reaction evidence="1">
        <text>a beta-lactam + H2O = a substituted beta-amino acid</text>
        <dbReference type="Rhea" id="RHEA:20401"/>
        <dbReference type="ChEBI" id="CHEBI:15377"/>
        <dbReference type="ChEBI" id="CHEBI:35627"/>
        <dbReference type="ChEBI" id="CHEBI:140347"/>
        <dbReference type="EC" id="3.5.2.6"/>
    </reaction>
</comment>
<evidence type="ECO:0000313" key="5">
    <source>
        <dbReference type="Proteomes" id="UP001139451"/>
    </source>
</evidence>